<proteinExistence type="predicted"/>
<gene>
    <name evidence="1" type="ORF">LH440_12600</name>
</gene>
<dbReference type="Proteomes" id="UP001200247">
    <property type="component" value="Unassembled WGS sequence"/>
</dbReference>
<name>A0ABD4SU14_9NEIS</name>
<protein>
    <submittedName>
        <fullName evidence="1">Uncharacterized protein</fullName>
    </submittedName>
</protein>
<evidence type="ECO:0000313" key="1">
    <source>
        <dbReference type="EMBL" id="MCG9026726.1"/>
    </source>
</evidence>
<organism evidence="1 2">
    <name type="scientific">Laribacter hongkongensis</name>
    <dbReference type="NCBI Taxonomy" id="168471"/>
    <lineage>
        <taxon>Bacteria</taxon>
        <taxon>Pseudomonadati</taxon>
        <taxon>Pseudomonadota</taxon>
        <taxon>Betaproteobacteria</taxon>
        <taxon>Neisseriales</taxon>
        <taxon>Aquaspirillaceae</taxon>
        <taxon>Laribacter</taxon>
    </lineage>
</organism>
<accession>A0ABD4SU14</accession>
<comment type="caution">
    <text evidence="1">The sequence shown here is derived from an EMBL/GenBank/DDBJ whole genome shotgun (WGS) entry which is preliminary data.</text>
</comment>
<evidence type="ECO:0000313" key="2">
    <source>
        <dbReference type="Proteomes" id="UP001200247"/>
    </source>
</evidence>
<dbReference type="AlphaFoldDB" id="A0ABD4SU14"/>
<reference evidence="1 2" key="1">
    <citation type="submission" date="2021-10" db="EMBL/GenBank/DDBJ databases">
        <title>Whole-genome sequencing analysis of Laribacter hongkongensis: virulence gene profiles, carbohydrate-active enzyme prediction, and antimicrobial resistance characterization.</title>
        <authorList>
            <person name="Yuan P."/>
            <person name="Zhan Y."/>
            <person name="Chen D."/>
        </authorList>
    </citation>
    <scope>NUCLEOTIDE SEQUENCE [LARGE SCALE GENOMIC DNA]</scope>
    <source>
        <strain evidence="1 2">W67</strain>
    </source>
</reference>
<dbReference type="RefSeq" id="WP_239894304.1">
    <property type="nucleotide sequence ID" value="NZ_JAJAXM010000025.1"/>
</dbReference>
<dbReference type="EMBL" id="JAJAXM010000025">
    <property type="protein sequence ID" value="MCG9026726.1"/>
    <property type="molecule type" value="Genomic_DNA"/>
</dbReference>
<sequence>MALFDSIGAALRFAMGFSVNQFARVAQYGVTPIGSGRGLVGLDGAAQAGMIWQMVDALPSLQRAALVARFGPKSAPCPCESCIGGVVLDDRYKSAVTLLAKEAQREYPSADVRMVQYVVRRHFEGGMTFADIAARFDADAEDVRNVSRKVCPVLLAYEARAQAAISDRMQDGEIVECAELAA</sequence>